<evidence type="ECO:0000313" key="4">
    <source>
        <dbReference type="Proteomes" id="UP000007879"/>
    </source>
</evidence>
<dbReference type="SUPFAM" id="SSF51197">
    <property type="entry name" value="Clavaminate synthase-like"/>
    <property type="match status" value="1"/>
</dbReference>
<dbReference type="InterPro" id="IPR041667">
    <property type="entry name" value="Cupin_8"/>
</dbReference>
<keyword evidence="1" id="KW-1133">Transmembrane helix</keyword>
<gene>
    <name evidence="3" type="primary">100636434</name>
</gene>
<reference evidence="4" key="1">
    <citation type="journal article" date="2010" name="Nature">
        <title>The Amphimedon queenslandica genome and the evolution of animal complexity.</title>
        <authorList>
            <person name="Srivastava M."/>
            <person name="Simakov O."/>
            <person name="Chapman J."/>
            <person name="Fahey B."/>
            <person name="Gauthier M.E."/>
            <person name="Mitros T."/>
            <person name="Richards G.S."/>
            <person name="Conaco C."/>
            <person name="Dacre M."/>
            <person name="Hellsten U."/>
            <person name="Larroux C."/>
            <person name="Putnam N.H."/>
            <person name="Stanke M."/>
            <person name="Adamska M."/>
            <person name="Darling A."/>
            <person name="Degnan S.M."/>
            <person name="Oakley T.H."/>
            <person name="Plachetzki D.C."/>
            <person name="Zhai Y."/>
            <person name="Adamski M."/>
            <person name="Calcino A."/>
            <person name="Cummins S.F."/>
            <person name="Goodstein D.M."/>
            <person name="Harris C."/>
            <person name="Jackson D.J."/>
            <person name="Leys S.P."/>
            <person name="Shu S."/>
            <person name="Woodcroft B.J."/>
            <person name="Vervoort M."/>
            <person name="Kosik K.S."/>
            <person name="Manning G."/>
            <person name="Degnan B.M."/>
            <person name="Rokhsar D.S."/>
        </authorList>
    </citation>
    <scope>NUCLEOTIDE SEQUENCE [LARGE SCALE GENOMIC DNA]</scope>
</reference>
<dbReference type="OrthoDB" id="10063099at2759"/>
<feature type="transmembrane region" description="Helical" evidence="1">
    <location>
        <begin position="66"/>
        <end position="84"/>
    </location>
</feature>
<keyword evidence="1" id="KW-0812">Transmembrane</keyword>
<reference evidence="3" key="2">
    <citation type="submission" date="2017-05" db="UniProtKB">
        <authorList>
            <consortium name="EnsemblMetazoa"/>
        </authorList>
    </citation>
    <scope>IDENTIFICATION</scope>
</reference>
<evidence type="ECO:0000313" key="3">
    <source>
        <dbReference type="EnsemblMetazoa" id="Aqu2.1.04365_001"/>
    </source>
</evidence>
<dbReference type="OMA" id="HIRECQF"/>
<dbReference type="AlphaFoldDB" id="A0A1X7SQK2"/>
<dbReference type="EnsemblMetazoa" id="XM_003391718.3">
    <property type="protein sequence ID" value="XP_003391766.1"/>
    <property type="gene ID" value="LOC100636434"/>
</dbReference>
<sequence length="332" mass="37157">MEERVEEVVEGVTERLSSVFEAGRASGLGEDDISQTIDLFYKELSKKEKATMSFLRIMKVSVLKTAYVLLYRLLPLVLLLSSLYSQLQLLIQKDPCLLAQPMLHDFATKIIDCNSCLNITNAVTINSISVMDFMNNHATSLQPVLVKGAASNWPAMSIFSYEYFKGLYTKNPEAITHDREEGQFFPYSSGIFTLDEFLSLDNETASFKGKKWYIGWSTTDNFVGEELRKHVKVPYFLPPVPSEDNLAWIFMGAPGPGAGLHIDFVGRVSWQAQLSGKKTWTLAPPPECETTCSTFNVTVDTGDIIVIDTNSWFHATFIHPGNVSITFGAEFE</sequence>
<dbReference type="PANTHER" id="PTHR12480">
    <property type="entry name" value="ARGININE DEMETHYLASE AND LYSYL-HYDROXYLASE JMJD"/>
    <property type="match status" value="1"/>
</dbReference>
<dbReference type="STRING" id="400682.A0A1X7SQK2"/>
<dbReference type="InterPro" id="IPR050910">
    <property type="entry name" value="JMJD6_ArgDemeth/LysHydrox"/>
</dbReference>
<feature type="domain" description="Cupin-like" evidence="2">
    <location>
        <begin position="133"/>
        <end position="287"/>
    </location>
</feature>
<dbReference type="Gene3D" id="2.60.120.650">
    <property type="entry name" value="Cupin"/>
    <property type="match status" value="1"/>
</dbReference>
<name>A0A1X7SQK2_AMPQE</name>
<proteinExistence type="predicted"/>
<accession>A0A1X7SQK2</accession>
<dbReference type="EnsemblMetazoa" id="Aqu2.1.04365_001">
    <property type="protein sequence ID" value="Aqu2.1.04365_001"/>
    <property type="gene ID" value="Aqu2.1.04365"/>
</dbReference>
<evidence type="ECO:0000259" key="2">
    <source>
        <dbReference type="Pfam" id="PF13621"/>
    </source>
</evidence>
<dbReference type="InParanoid" id="A0A1X7SQK2"/>
<dbReference type="KEGG" id="aqu:100636434"/>
<dbReference type="Pfam" id="PF13621">
    <property type="entry name" value="Cupin_8"/>
    <property type="match status" value="1"/>
</dbReference>
<organism evidence="3">
    <name type="scientific">Amphimedon queenslandica</name>
    <name type="common">Sponge</name>
    <dbReference type="NCBI Taxonomy" id="400682"/>
    <lineage>
        <taxon>Eukaryota</taxon>
        <taxon>Metazoa</taxon>
        <taxon>Porifera</taxon>
        <taxon>Demospongiae</taxon>
        <taxon>Heteroscleromorpha</taxon>
        <taxon>Haplosclerida</taxon>
        <taxon>Niphatidae</taxon>
        <taxon>Amphimedon</taxon>
    </lineage>
</organism>
<protein>
    <recommendedName>
        <fullName evidence="2">Cupin-like domain-containing protein</fullName>
    </recommendedName>
</protein>
<keyword evidence="1" id="KW-0472">Membrane</keyword>
<dbReference type="PANTHER" id="PTHR12480:SF19">
    <property type="entry name" value="CUPIN-LIKE DOMAIN-CONTAINING PROTEIN"/>
    <property type="match status" value="1"/>
</dbReference>
<dbReference type="GO" id="GO:0016706">
    <property type="term" value="F:2-oxoglutarate-dependent dioxygenase activity"/>
    <property type="evidence" value="ECO:0007669"/>
    <property type="project" value="TreeGrafter"/>
</dbReference>
<dbReference type="Proteomes" id="UP000007879">
    <property type="component" value="Unassembled WGS sequence"/>
</dbReference>
<evidence type="ECO:0000256" key="1">
    <source>
        <dbReference type="SAM" id="Phobius"/>
    </source>
</evidence>
<keyword evidence="4" id="KW-1185">Reference proteome</keyword>
<dbReference type="eggNOG" id="ENOG502QS9X">
    <property type="taxonomic scope" value="Eukaryota"/>
</dbReference>